<dbReference type="OrthoDB" id="9776455at2"/>
<protein>
    <submittedName>
        <fullName evidence="2">Amidohydrolase</fullName>
    </submittedName>
</protein>
<dbReference type="GO" id="GO:0016810">
    <property type="term" value="F:hydrolase activity, acting on carbon-nitrogen (but not peptide) bonds"/>
    <property type="evidence" value="ECO:0007669"/>
    <property type="project" value="InterPro"/>
</dbReference>
<dbReference type="InterPro" id="IPR011059">
    <property type="entry name" value="Metal-dep_hydrolase_composite"/>
</dbReference>
<evidence type="ECO:0000259" key="1">
    <source>
        <dbReference type="Pfam" id="PF01979"/>
    </source>
</evidence>
<dbReference type="Pfam" id="PF01979">
    <property type="entry name" value="Amidohydro_1"/>
    <property type="match status" value="1"/>
</dbReference>
<keyword evidence="3" id="KW-1185">Reference proteome</keyword>
<accession>A0A3L8PQT7</accession>
<dbReference type="SUPFAM" id="SSF51338">
    <property type="entry name" value="Composite domain of metallo-dependent hydrolases"/>
    <property type="match status" value="1"/>
</dbReference>
<dbReference type="EMBL" id="RDBF01000001">
    <property type="protein sequence ID" value="RLV57239.1"/>
    <property type="molecule type" value="Genomic_DNA"/>
</dbReference>
<dbReference type="Proteomes" id="UP000282515">
    <property type="component" value="Unassembled WGS sequence"/>
</dbReference>
<dbReference type="Gene3D" id="2.30.40.10">
    <property type="entry name" value="Urease, subunit C, domain 1"/>
    <property type="match status" value="1"/>
</dbReference>
<organism evidence="2 3">
    <name type="scientific">Aeromicrobium phragmitis</name>
    <dbReference type="NCBI Taxonomy" id="2478914"/>
    <lineage>
        <taxon>Bacteria</taxon>
        <taxon>Bacillati</taxon>
        <taxon>Actinomycetota</taxon>
        <taxon>Actinomycetes</taxon>
        <taxon>Propionibacteriales</taxon>
        <taxon>Nocardioidaceae</taxon>
        <taxon>Aeromicrobium</taxon>
    </lineage>
</organism>
<dbReference type="InterPro" id="IPR051781">
    <property type="entry name" value="Metallo-dep_Hydrolase"/>
</dbReference>
<proteinExistence type="predicted"/>
<gene>
    <name evidence="2" type="ORF">D9V41_00875</name>
</gene>
<dbReference type="Gene3D" id="3.20.20.140">
    <property type="entry name" value="Metal-dependent hydrolases"/>
    <property type="match status" value="1"/>
</dbReference>
<dbReference type="PANTHER" id="PTHR43135">
    <property type="entry name" value="ALPHA-D-RIBOSE 1-METHYLPHOSPHONATE 5-TRIPHOSPHATE DIPHOSPHATASE"/>
    <property type="match status" value="1"/>
</dbReference>
<dbReference type="SUPFAM" id="SSF51556">
    <property type="entry name" value="Metallo-dependent hydrolases"/>
    <property type="match status" value="1"/>
</dbReference>
<evidence type="ECO:0000313" key="2">
    <source>
        <dbReference type="EMBL" id="RLV57239.1"/>
    </source>
</evidence>
<sequence>MTGTLAVVGAEEIFSGDWREPIVADADTIVTRDGVIEAIGRREDLAALIAEADVVLDAEGSTVAPGLIDSHCHVVLGDYTPRQKTVDFLASYVHGGITSVVSPGEIHAQGRPHSAAGVKALAIAAKTCFDNFTPNGMTVHAGAVVLEPTLTDRDFAELQEAGVRLAKFGFGLYEDPADGYEQVRGAQAHGITVMCHSGGASIPGSKPITPDHLLHLAPDVCGHINGGPTSLDAAGVDRIIEETDMALQLVQAGNLKSAVRIARKCAEEGRLDRLVIGSDTPTGTGVMPLGVLKTVAEVASWTGIDPAVVWAFATGNNARTWALPAGLIEVGRAADVIVLDAPWGSTRDDARSALAIGDLPGISAVVTGGEVRALRSRNTPAAARRARVSPALPHLEAAAH</sequence>
<dbReference type="RefSeq" id="WP_121792648.1">
    <property type="nucleotide sequence ID" value="NZ_RDBF01000001.1"/>
</dbReference>
<feature type="domain" description="Amidohydrolase-related" evidence="1">
    <location>
        <begin position="62"/>
        <end position="346"/>
    </location>
</feature>
<dbReference type="InterPro" id="IPR006680">
    <property type="entry name" value="Amidohydro-rel"/>
</dbReference>
<name>A0A3L8PQT7_9ACTN</name>
<comment type="caution">
    <text evidence="2">The sequence shown here is derived from an EMBL/GenBank/DDBJ whole genome shotgun (WGS) entry which is preliminary data.</text>
</comment>
<reference evidence="2 3" key="1">
    <citation type="submission" date="2018-10" db="EMBL/GenBank/DDBJ databases">
        <title>Aeromicrobium sp. 9W16Y-2 whole genome shotgun sequence.</title>
        <authorList>
            <person name="Li F."/>
        </authorList>
    </citation>
    <scope>NUCLEOTIDE SEQUENCE [LARGE SCALE GENOMIC DNA]</scope>
    <source>
        <strain evidence="2 3">9W16Y-2</strain>
    </source>
</reference>
<dbReference type="AlphaFoldDB" id="A0A3L8PQT7"/>
<keyword evidence="2" id="KW-0378">Hydrolase</keyword>
<evidence type="ECO:0000313" key="3">
    <source>
        <dbReference type="Proteomes" id="UP000282515"/>
    </source>
</evidence>
<dbReference type="PANTHER" id="PTHR43135:SF3">
    <property type="entry name" value="ALPHA-D-RIBOSE 1-METHYLPHOSPHONATE 5-TRIPHOSPHATE DIPHOSPHATASE"/>
    <property type="match status" value="1"/>
</dbReference>
<dbReference type="InterPro" id="IPR032466">
    <property type="entry name" value="Metal_Hydrolase"/>
</dbReference>